<dbReference type="PANTHER" id="PTHR26379">
    <property type="entry name" value="BTB/POZ AND MATH DOMAIN-CONTAINING PROTEIN 1"/>
    <property type="match status" value="1"/>
</dbReference>
<dbReference type="Gramene" id="TVU38983">
    <property type="protein sequence ID" value="TVU38983"/>
    <property type="gene ID" value="EJB05_12381"/>
</dbReference>
<feature type="domain" description="MATH" evidence="1">
    <location>
        <begin position="20"/>
        <end position="154"/>
    </location>
</feature>
<keyword evidence="3" id="KW-1185">Reference proteome</keyword>
<organism evidence="2 3">
    <name type="scientific">Eragrostis curvula</name>
    <name type="common">weeping love grass</name>
    <dbReference type="NCBI Taxonomy" id="38414"/>
    <lineage>
        <taxon>Eukaryota</taxon>
        <taxon>Viridiplantae</taxon>
        <taxon>Streptophyta</taxon>
        <taxon>Embryophyta</taxon>
        <taxon>Tracheophyta</taxon>
        <taxon>Spermatophyta</taxon>
        <taxon>Magnoliopsida</taxon>
        <taxon>Liliopsida</taxon>
        <taxon>Poales</taxon>
        <taxon>Poaceae</taxon>
        <taxon>PACMAD clade</taxon>
        <taxon>Chloridoideae</taxon>
        <taxon>Eragrostideae</taxon>
        <taxon>Eragrostidinae</taxon>
        <taxon>Eragrostis</taxon>
    </lineage>
</organism>
<dbReference type="PROSITE" id="PS50144">
    <property type="entry name" value="MATH"/>
    <property type="match status" value="1"/>
</dbReference>
<feature type="non-terminal residue" evidence="2">
    <location>
        <position position="1"/>
    </location>
</feature>
<dbReference type="AlphaFoldDB" id="A0A5J9VS25"/>
<dbReference type="Gene3D" id="2.60.210.10">
    <property type="entry name" value="Apoptosis, Tumor Necrosis Factor Receptor Associated Protein 2, Chain A"/>
    <property type="match status" value="1"/>
</dbReference>
<accession>A0A5J9VS25</accession>
<evidence type="ECO:0000313" key="3">
    <source>
        <dbReference type="Proteomes" id="UP000324897"/>
    </source>
</evidence>
<dbReference type="InterPro" id="IPR002083">
    <property type="entry name" value="MATH/TRAF_dom"/>
</dbReference>
<dbReference type="EMBL" id="RWGY01000007">
    <property type="protein sequence ID" value="TVU38983.1"/>
    <property type="molecule type" value="Genomic_DNA"/>
</dbReference>
<protein>
    <recommendedName>
        <fullName evidence="1">MATH domain-containing protein</fullName>
    </recommendedName>
</protein>
<dbReference type="InterPro" id="IPR008974">
    <property type="entry name" value="TRAF-like"/>
</dbReference>
<dbReference type="Proteomes" id="UP000324897">
    <property type="component" value="Chromosome 4"/>
</dbReference>
<gene>
    <name evidence="2" type="ORF">EJB05_12381</name>
</gene>
<dbReference type="OrthoDB" id="597308at2759"/>
<dbReference type="GO" id="GO:0016567">
    <property type="term" value="P:protein ubiquitination"/>
    <property type="evidence" value="ECO:0007669"/>
    <property type="project" value="InterPro"/>
</dbReference>
<dbReference type="InterPro" id="IPR045005">
    <property type="entry name" value="BPM1-6"/>
</dbReference>
<dbReference type="SUPFAM" id="SSF49599">
    <property type="entry name" value="TRAF domain-like"/>
    <property type="match status" value="1"/>
</dbReference>
<reference evidence="2 3" key="1">
    <citation type="journal article" date="2019" name="Sci. Rep.">
        <title>A high-quality genome of Eragrostis curvula grass provides insights into Poaceae evolution and supports new strategies to enhance forage quality.</title>
        <authorList>
            <person name="Carballo J."/>
            <person name="Santos B.A.C.M."/>
            <person name="Zappacosta D."/>
            <person name="Garbus I."/>
            <person name="Selva J.P."/>
            <person name="Gallo C.A."/>
            <person name="Diaz A."/>
            <person name="Albertini E."/>
            <person name="Caccamo M."/>
            <person name="Echenique V."/>
        </authorList>
    </citation>
    <scope>NUCLEOTIDE SEQUENCE [LARGE SCALE GENOMIC DNA]</scope>
    <source>
        <strain evidence="3">cv. Victoria</strain>
        <tissue evidence="2">Leaf</tissue>
    </source>
</reference>
<evidence type="ECO:0000259" key="1">
    <source>
        <dbReference type="PROSITE" id="PS50144"/>
    </source>
</evidence>
<dbReference type="CDD" id="cd00121">
    <property type="entry name" value="MATH"/>
    <property type="match status" value="1"/>
</dbReference>
<dbReference type="PANTHER" id="PTHR26379:SF443">
    <property type="entry name" value="MATH DOMAIN CONTAINING PROTEIN"/>
    <property type="match status" value="1"/>
</dbReference>
<evidence type="ECO:0000313" key="2">
    <source>
        <dbReference type="EMBL" id="TVU38983.1"/>
    </source>
</evidence>
<dbReference type="Pfam" id="PF22486">
    <property type="entry name" value="MATH_2"/>
    <property type="match status" value="1"/>
</dbReference>
<comment type="caution">
    <text evidence="2">The sequence shown here is derived from an EMBL/GenBank/DDBJ whole genome shotgun (WGS) entry which is preliminary data.</text>
</comment>
<sequence>MSPTAPGVSVSTIAATATATECHMLKIEGLKRLRIMHPTGARLESCPFEAAGHTWRIMCFPDGAHRHGGFISLYLVLDDAGAVVAGDIHVEVKFSLVRQPGAWGALWPAHSRSKTFIFNKKTITGGFPQFITKEQLEQSPGFFRDDGFAVRCDITVIGKAAEKEPVVLARDLKRLGMVCHCKDEMCKRHHSGAARGVMWFRQAFVKFFLGCFQV</sequence>
<name>A0A5J9VS25_9POAL</name>
<proteinExistence type="predicted"/>